<dbReference type="Proteomes" id="UP000189728">
    <property type="component" value="Unassembled WGS sequence"/>
</dbReference>
<protein>
    <submittedName>
        <fullName evidence="1">Uncharacterized protein</fullName>
    </submittedName>
</protein>
<organism evidence="1 2">
    <name type="scientific">Campylobacter pinnipediorum subsp. pinnipediorum</name>
    <dbReference type="NCBI Taxonomy" id="1660067"/>
    <lineage>
        <taxon>Bacteria</taxon>
        <taxon>Pseudomonadati</taxon>
        <taxon>Campylobacterota</taxon>
        <taxon>Epsilonproteobacteria</taxon>
        <taxon>Campylobacterales</taxon>
        <taxon>Campylobacteraceae</taxon>
        <taxon>Campylobacter</taxon>
    </lineage>
</organism>
<accession>A0AAX0LAW1</accession>
<name>A0AAX0LAW1_9BACT</name>
<comment type="caution">
    <text evidence="1">The sequence shown here is derived from an EMBL/GenBank/DDBJ whole genome shotgun (WGS) entry which is preliminary data.</text>
</comment>
<proteinExistence type="predicted"/>
<dbReference type="RefSeq" id="WP_078415470.1">
    <property type="nucleotide sequence ID" value="NZ_CP012546.1"/>
</dbReference>
<gene>
    <name evidence="1" type="ORF">BFG04_03420</name>
</gene>
<dbReference type="AlphaFoldDB" id="A0AAX0LAW1"/>
<sequence length="510" mass="59629">MTNNKVESNDVMITIDPYNGEAFKFRNNKVTIFEISKNLSYKNHFFISYLKLKSLNTAIIEIPKSISNDDLANILSIKAYEELSLDTEKDYKISYIEMSGLNAENRFFNVFVIDTETLNGIFQNTIENIKYIDYVGIAPLLYSAMYKKNLIQKSNIDCFINLSKDDAFLAVYQGGEYFTSRSLRYNLTYLKDKFCEQAGERTSDKLFFNMLKQNGISKDDSEDNIFSKDIFYILDDCFSYISDIINSLNRIYDISINNIFIDTDIGNINGLSKFVSQKLELPVSDLNADLAINKNNIYFAQNHNLMSIEGWNYKEEENDDLNFSIFKRPPPFFQRKSGKFITTLTASFLLSLSYPIFNYSYGFFLQKEADKMQEEYNIKHNDELRIKSKLENLNKEKNIVRDKLTEEEQRFDFRKKLLSEIDDKKNNYKMKSIVLYDLSNLLNKEEIKIKRIYSNDKNITIRVQSDSDKKITEFIKSIAKSPNYSVGTKEISFIEKPIKFYESNISVEIK</sequence>
<dbReference type="EMBL" id="MCRK01000034">
    <property type="protein sequence ID" value="OPA77979.1"/>
    <property type="molecule type" value="Genomic_DNA"/>
</dbReference>
<reference evidence="1 2" key="1">
    <citation type="submission" date="2016-08" db="EMBL/GenBank/DDBJ databases">
        <title>Campylobacter species from sea mammals.</title>
        <authorList>
            <person name="Gilbert M.J."/>
            <person name="Byrne B.A."/>
            <person name="Zomer A.L."/>
            <person name="Wagenaar J.A."/>
        </authorList>
    </citation>
    <scope>NUCLEOTIDE SEQUENCE [LARGE SCALE GENOMIC DNA]</scope>
    <source>
        <strain evidence="1 2">1105248</strain>
    </source>
</reference>
<evidence type="ECO:0000313" key="1">
    <source>
        <dbReference type="EMBL" id="OPA77979.1"/>
    </source>
</evidence>
<evidence type="ECO:0000313" key="2">
    <source>
        <dbReference type="Proteomes" id="UP000189728"/>
    </source>
</evidence>